<feature type="non-terminal residue" evidence="2">
    <location>
        <position position="307"/>
    </location>
</feature>
<accession>A0A5J4TQ99</accession>
<sequence length="307" mass="36171">MVNGITRPATEPRELESNEQLIKKILGKQLNEKIAEEQEDEEQKIDDIENENDIERVNNNNNKKSTYAYGHNLRTDEIAEYDPDANGKVQWSDWDQASYLDLLKKLSAKLLYLAIETISIIPMKQEASREKQTIIDHAEAICSTIAGLPSYIHDKCDLERLTKSRNGQNKQKQKQQQPIKSNKRQKTLFQKEMLDDDDDDDNEEEEEKRKKKEGEEDEEEEEEEERKKEQEEEEKEELSYSFSYTSKSYITQSQSEQYKEKEKQQDEDQDQDYDQDQDQEEEGEETNDIEEIGSQQFANESELAQIY</sequence>
<reference evidence="2 3" key="1">
    <citation type="submission" date="2019-03" db="EMBL/GenBank/DDBJ databases">
        <title>Single cell metagenomics reveals metabolic interactions within the superorganism composed of flagellate Streblomastix strix and complex community of Bacteroidetes bacteria on its surface.</title>
        <authorList>
            <person name="Treitli S.C."/>
            <person name="Kolisko M."/>
            <person name="Husnik F."/>
            <person name="Keeling P."/>
            <person name="Hampl V."/>
        </authorList>
    </citation>
    <scope>NUCLEOTIDE SEQUENCE [LARGE SCALE GENOMIC DNA]</scope>
    <source>
        <strain evidence="2">ST1C</strain>
    </source>
</reference>
<evidence type="ECO:0000313" key="2">
    <source>
        <dbReference type="EMBL" id="KAA6360656.1"/>
    </source>
</evidence>
<proteinExistence type="predicted"/>
<feature type="compositionally biased region" description="Basic and acidic residues" evidence="1">
    <location>
        <begin position="257"/>
        <end position="266"/>
    </location>
</feature>
<feature type="region of interest" description="Disordered" evidence="1">
    <location>
        <begin position="162"/>
        <end position="307"/>
    </location>
</feature>
<organism evidence="2 3">
    <name type="scientific">Streblomastix strix</name>
    <dbReference type="NCBI Taxonomy" id="222440"/>
    <lineage>
        <taxon>Eukaryota</taxon>
        <taxon>Metamonada</taxon>
        <taxon>Preaxostyla</taxon>
        <taxon>Oxymonadida</taxon>
        <taxon>Streblomastigidae</taxon>
        <taxon>Streblomastix</taxon>
    </lineage>
</organism>
<dbReference type="AlphaFoldDB" id="A0A5J4TQ99"/>
<feature type="compositionally biased region" description="Acidic residues" evidence="1">
    <location>
        <begin position="215"/>
        <end position="224"/>
    </location>
</feature>
<feature type="compositionally biased region" description="Polar residues" evidence="1">
    <location>
        <begin position="240"/>
        <end position="251"/>
    </location>
</feature>
<feature type="compositionally biased region" description="Acidic residues" evidence="1">
    <location>
        <begin position="37"/>
        <end position="52"/>
    </location>
</feature>
<dbReference type="InterPro" id="IPR018247">
    <property type="entry name" value="EF_Hand_1_Ca_BS"/>
</dbReference>
<feature type="region of interest" description="Disordered" evidence="1">
    <location>
        <begin position="35"/>
        <end position="59"/>
    </location>
</feature>
<evidence type="ECO:0000256" key="1">
    <source>
        <dbReference type="SAM" id="MobiDB-lite"/>
    </source>
</evidence>
<dbReference type="EMBL" id="SNRW01026637">
    <property type="protein sequence ID" value="KAA6360656.1"/>
    <property type="molecule type" value="Genomic_DNA"/>
</dbReference>
<evidence type="ECO:0000313" key="3">
    <source>
        <dbReference type="Proteomes" id="UP000324800"/>
    </source>
</evidence>
<feature type="compositionally biased region" description="Low complexity" evidence="1">
    <location>
        <begin position="164"/>
        <end position="180"/>
    </location>
</feature>
<gene>
    <name evidence="2" type="ORF">EZS28_043817</name>
</gene>
<comment type="caution">
    <text evidence="2">The sequence shown here is derived from an EMBL/GenBank/DDBJ whole genome shotgun (WGS) entry which is preliminary data.</text>
</comment>
<feature type="compositionally biased region" description="Acidic residues" evidence="1">
    <location>
        <begin position="267"/>
        <end position="291"/>
    </location>
</feature>
<feature type="compositionally biased region" description="Acidic residues" evidence="1">
    <location>
        <begin position="194"/>
        <end position="206"/>
    </location>
</feature>
<dbReference type="Proteomes" id="UP000324800">
    <property type="component" value="Unassembled WGS sequence"/>
</dbReference>
<protein>
    <submittedName>
        <fullName evidence="2">Uncharacterized protein</fullName>
    </submittedName>
</protein>
<dbReference type="PROSITE" id="PS00018">
    <property type="entry name" value="EF_HAND_1"/>
    <property type="match status" value="1"/>
</dbReference>
<name>A0A5J4TQ99_9EUKA</name>